<dbReference type="Proteomes" id="UP001239782">
    <property type="component" value="Chromosome"/>
</dbReference>
<dbReference type="RefSeq" id="WP_309201737.1">
    <property type="nucleotide sequence ID" value="NZ_CP133548.1"/>
</dbReference>
<reference evidence="2 3" key="1">
    <citation type="submission" date="2023-08" db="EMBL/GenBank/DDBJ databases">
        <title>Pleionea litopenaei sp. nov., isolated from stomach of juvenile Litopenaeus vannamei.</title>
        <authorList>
            <person name="Rho A.M."/>
            <person name="Hwang C.Y."/>
        </authorList>
    </citation>
    <scope>NUCLEOTIDE SEQUENCE [LARGE SCALE GENOMIC DNA]</scope>
    <source>
        <strain evidence="2 3">HL-JVS1</strain>
    </source>
</reference>
<dbReference type="AlphaFoldDB" id="A0AA51RS17"/>
<gene>
    <name evidence="2" type="ORF">Q9312_15330</name>
</gene>
<dbReference type="SUPFAM" id="SSF160631">
    <property type="entry name" value="SMI1/KNR4-like"/>
    <property type="match status" value="1"/>
</dbReference>
<dbReference type="Gene3D" id="3.40.1580.10">
    <property type="entry name" value="SMI1/KNR4-like"/>
    <property type="match status" value="1"/>
</dbReference>
<protein>
    <submittedName>
        <fullName evidence="2">SMI1/KNR4 family protein</fullName>
    </submittedName>
</protein>
<name>A0AA51RS17_9GAMM</name>
<accession>A0AA51RS17</accession>
<keyword evidence="3" id="KW-1185">Reference proteome</keyword>
<sequence>MTSNDIKRIEKETGLSFPACYVKVVTNYPSELLNSDAPDFGLLDDPEEVIDENLEVRENGYFGETWPERYLIIGRNGCGDYYVITSDAKKFSVGLSDHEKMECNPYAHTLEEFVAKYLSEQE</sequence>
<dbReference type="InterPro" id="IPR037883">
    <property type="entry name" value="Knr4/Smi1-like_sf"/>
</dbReference>
<dbReference type="Pfam" id="PF09346">
    <property type="entry name" value="SMI1_KNR4"/>
    <property type="match status" value="1"/>
</dbReference>
<dbReference type="KEGG" id="plei:Q9312_15330"/>
<organism evidence="2 3">
    <name type="scientific">Pleionea litopenaei</name>
    <dbReference type="NCBI Taxonomy" id="3070815"/>
    <lineage>
        <taxon>Bacteria</taxon>
        <taxon>Pseudomonadati</taxon>
        <taxon>Pseudomonadota</taxon>
        <taxon>Gammaproteobacteria</taxon>
        <taxon>Oceanospirillales</taxon>
        <taxon>Pleioneaceae</taxon>
        <taxon>Pleionea</taxon>
    </lineage>
</organism>
<evidence type="ECO:0000313" key="2">
    <source>
        <dbReference type="EMBL" id="WMS86592.1"/>
    </source>
</evidence>
<evidence type="ECO:0000259" key="1">
    <source>
        <dbReference type="Pfam" id="PF09346"/>
    </source>
</evidence>
<proteinExistence type="predicted"/>
<dbReference type="EMBL" id="CP133548">
    <property type="protein sequence ID" value="WMS86592.1"/>
    <property type="molecule type" value="Genomic_DNA"/>
</dbReference>
<dbReference type="InterPro" id="IPR018958">
    <property type="entry name" value="Knr4/Smi1-like_dom"/>
</dbReference>
<feature type="domain" description="Knr4/Smi1-like" evidence="1">
    <location>
        <begin position="2"/>
        <end position="115"/>
    </location>
</feature>
<evidence type="ECO:0000313" key="3">
    <source>
        <dbReference type="Proteomes" id="UP001239782"/>
    </source>
</evidence>